<dbReference type="RefSeq" id="WP_148700159.1">
    <property type="nucleotide sequence ID" value="NZ_CP007174.1"/>
</dbReference>
<keyword evidence="2" id="KW-1185">Reference proteome</keyword>
<dbReference type="OrthoDB" id="386830at2157"/>
<dbReference type="KEGG" id="nev:NTE_01309"/>
<dbReference type="HOGENOM" id="CLU_658252_0_0_2"/>
<protein>
    <submittedName>
        <fullName evidence="1">Uncharacterized protein</fullName>
    </submittedName>
</protein>
<name>A0A075MRD3_9ARCH</name>
<evidence type="ECO:0000313" key="2">
    <source>
        <dbReference type="Proteomes" id="UP000028194"/>
    </source>
</evidence>
<gene>
    <name evidence="1" type="ORF">NTE_01309</name>
</gene>
<dbReference type="EMBL" id="CP007174">
    <property type="protein sequence ID" value="AIF83377.1"/>
    <property type="molecule type" value="Genomic_DNA"/>
</dbReference>
<evidence type="ECO:0000313" key="1">
    <source>
        <dbReference type="EMBL" id="AIF83377.1"/>
    </source>
</evidence>
<sequence>MKKEFLVDYQAKEIAEYENYRKQIDSGIDGVVFPNTQRFANARLPLVRAETSYDLIKEKIWSQIPFAGTLLIPLFNVSKENLLDMNGFEIQDIPKLIDLSKETGRVQFVLNMTPIEYEGLDHLDPILEELKPPMLQPIPLDKFASRKTWDTWHDEFDELASRSYLKFMYQRITSNGESRAYYSALMNNHAFTYGKLKMLKMDDVVAMISDTMISDPDMASRLFFAYSLLTGPQFEALPANYNLAFLKAQLLGAQDNKSPKYPVEIGSFLMEKMTLNPSSYYGCVSVIERYKQNDLYKVLESVDKAIRDREQTKTLSDINELGIVMDNVWKDAEKIKRTDEITKAGISIGVAAIGSFATSLLGAGVGITEGALAGMGFNVADRLLEKFDSSLSNKLLKWLNKDYMINIYNFQKRLPAN</sequence>
<reference evidence="1 2" key="1">
    <citation type="journal article" date="2014" name="PLoS ONE">
        <title>Genome Sequence of Candidatus Nitrososphaera evergladensis from Group I.1b Enriched from Everglades Soil Reveals Novel Genomic Features of the Ammonia-Oxidizing Archaea.</title>
        <authorList>
            <person name="Zhalnina K.V."/>
            <person name="Dias R."/>
            <person name="Leonard M.T."/>
            <person name="Dorr de Quadros P."/>
            <person name="Camargo F.A."/>
            <person name="Drew J.C."/>
            <person name="Farmerie W.G."/>
            <person name="Daroub S.H."/>
            <person name="Triplett E.W."/>
        </authorList>
    </citation>
    <scope>NUCLEOTIDE SEQUENCE [LARGE SCALE GENOMIC DNA]</scope>
    <source>
        <strain evidence="1 2">SR1</strain>
    </source>
</reference>
<dbReference type="Proteomes" id="UP000028194">
    <property type="component" value="Chromosome"/>
</dbReference>
<proteinExistence type="predicted"/>
<dbReference type="STRING" id="1459636.NTE_01309"/>
<dbReference type="GeneID" id="41597111"/>
<organism evidence="1 2">
    <name type="scientific">Candidatus Nitrososphaera evergladensis SR1</name>
    <dbReference type="NCBI Taxonomy" id="1459636"/>
    <lineage>
        <taxon>Archaea</taxon>
        <taxon>Nitrososphaerota</taxon>
        <taxon>Nitrososphaeria</taxon>
        <taxon>Nitrososphaerales</taxon>
        <taxon>Nitrososphaeraceae</taxon>
        <taxon>Nitrososphaera</taxon>
    </lineage>
</organism>
<dbReference type="AlphaFoldDB" id="A0A075MRD3"/>
<accession>A0A075MRD3</accession>